<sequence length="112" mass="12753">MTFGPMTPFSIPVNGGSLLEPGFHTWSVLAPNRDLTTKPLWHYIIHMLNNYQIRGPVPAPITEPIWIIFISYGRYVISRLPPPSILERIEKILLHCTSSYGKTFQIVPCPNH</sequence>
<name>A0A4Y2KNG6_ARAVE</name>
<reference evidence="1 2" key="1">
    <citation type="journal article" date="2019" name="Sci. Rep.">
        <title>Orb-weaving spider Araneus ventricosus genome elucidates the spidroin gene catalogue.</title>
        <authorList>
            <person name="Kono N."/>
            <person name="Nakamura H."/>
            <person name="Ohtoshi R."/>
            <person name="Moran D.A.P."/>
            <person name="Shinohara A."/>
            <person name="Yoshida Y."/>
            <person name="Fujiwara M."/>
            <person name="Mori M."/>
            <person name="Tomita M."/>
            <person name="Arakawa K."/>
        </authorList>
    </citation>
    <scope>NUCLEOTIDE SEQUENCE [LARGE SCALE GENOMIC DNA]</scope>
</reference>
<accession>A0A4Y2KNG6</accession>
<dbReference type="AlphaFoldDB" id="A0A4Y2KNG6"/>
<protein>
    <submittedName>
        <fullName evidence="1">Uncharacterized protein</fullName>
    </submittedName>
</protein>
<comment type="caution">
    <text evidence="1">The sequence shown here is derived from an EMBL/GenBank/DDBJ whole genome shotgun (WGS) entry which is preliminary data.</text>
</comment>
<keyword evidence="2" id="KW-1185">Reference proteome</keyword>
<evidence type="ECO:0000313" key="2">
    <source>
        <dbReference type="Proteomes" id="UP000499080"/>
    </source>
</evidence>
<dbReference type="EMBL" id="BGPR01004836">
    <property type="protein sequence ID" value="GBN03885.1"/>
    <property type="molecule type" value="Genomic_DNA"/>
</dbReference>
<organism evidence="1 2">
    <name type="scientific">Araneus ventricosus</name>
    <name type="common">Orbweaver spider</name>
    <name type="synonym">Epeira ventricosa</name>
    <dbReference type="NCBI Taxonomy" id="182803"/>
    <lineage>
        <taxon>Eukaryota</taxon>
        <taxon>Metazoa</taxon>
        <taxon>Ecdysozoa</taxon>
        <taxon>Arthropoda</taxon>
        <taxon>Chelicerata</taxon>
        <taxon>Arachnida</taxon>
        <taxon>Araneae</taxon>
        <taxon>Araneomorphae</taxon>
        <taxon>Entelegynae</taxon>
        <taxon>Araneoidea</taxon>
        <taxon>Araneidae</taxon>
        <taxon>Araneus</taxon>
    </lineage>
</organism>
<proteinExistence type="predicted"/>
<gene>
    <name evidence="1" type="ORF">AVEN_232721_1</name>
</gene>
<evidence type="ECO:0000313" key="1">
    <source>
        <dbReference type="EMBL" id="GBN03885.1"/>
    </source>
</evidence>
<dbReference type="Proteomes" id="UP000499080">
    <property type="component" value="Unassembled WGS sequence"/>
</dbReference>